<dbReference type="InterPro" id="IPR009000">
    <property type="entry name" value="Transl_B-barrel_sf"/>
</dbReference>
<organism evidence="4 5">
    <name type="scientific">Wenzhouxiangella marina</name>
    <dbReference type="NCBI Taxonomy" id="1579979"/>
    <lineage>
        <taxon>Bacteria</taxon>
        <taxon>Pseudomonadati</taxon>
        <taxon>Pseudomonadota</taxon>
        <taxon>Gammaproteobacteria</taxon>
        <taxon>Chromatiales</taxon>
        <taxon>Wenzhouxiangellaceae</taxon>
        <taxon>Wenzhouxiangella</taxon>
    </lineage>
</organism>
<reference evidence="4 5" key="1">
    <citation type="submission" date="2015-07" db="EMBL/GenBank/DDBJ databases">
        <authorList>
            <person name="Noorani M."/>
        </authorList>
    </citation>
    <scope>NUCLEOTIDE SEQUENCE [LARGE SCALE GENOMIC DNA]</scope>
    <source>
        <strain evidence="4 5">KCTC 42284</strain>
    </source>
</reference>
<dbReference type="InterPro" id="IPR056792">
    <property type="entry name" value="PRC_RimM"/>
</dbReference>
<keyword evidence="1" id="KW-0963">Cytoplasm</keyword>
<evidence type="ECO:0000313" key="5">
    <source>
        <dbReference type="Proteomes" id="UP000066624"/>
    </source>
</evidence>
<dbReference type="SUPFAM" id="SSF50447">
    <property type="entry name" value="Translation proteins"/>
    <property type="match status" value="1"/>
</dbReference>
<keyword evidence="5" id="KW-1185">Reference proteome</keyword>
<comment type="function">
    <text evidence="1">An accessory protein needed during the final step in the assembly of 30S ribosomal subunit, possibly for assembly of the head region. Essential for efficient processing of 16S rRNA. May be needed both before and after RbfA during the maturation of 16S rRNA. It has affinity for free ribosomal 30S subunits but not for 70S ribosomes.</text>
</comment>
<comment type="subunit">
    <text evidence="1">Binds ribosomal protein uS19.</text>
</comment>
<dbReference type="InterPro" id="IPR002676">
    <property type="entry name" value="RimM_N"/>
</dbReference>
<gene>
    <name evidence="1" type="primary">rimM</name>
    <name evidence="4" type="ORF">WM2015_1629</name>
</gene>
<dbReference type="HAMAP" id="MF_00014">
    <property type="entry name" value="Ribosome_mat_RimM"/>
    <property type="match status" value="1"/>
</dbReference>
<comment type="subcellular location">
    <subcellularLocation>
        <location evidence="1">Cytoplasm</location>
    </subcellularLocation>
</comment>
<dbReference type="GO" id="GO:0005737">
    <property type="term" value="C:cytoplasm"/>
    <property type="evidence" value="ECO:0007669"/>
    <property type="project" value="UniProtKB-SubCell"/>
</dbReference>
<sequence>MALPETAEQVVIGRVIGLWGVQGWVRIYSDTQPPDAIFSYQPWLIGPGQSPYKVLDWRRQGPRLVARLEGIDDPDRASALIDSEILVPRACLPEPDPGRFYWSDLIGARVVNLQDHVFGAVHGLIETGANDVMDIRDETGRSVLIPFVRDQVVKQVDLQSERIVVDWPLEWTEE</sequence>
<dbReference type="Proteomes" id="UP000066624">
    <property type="component" value="Chromosome"/>
</dbReference>
<keyword evidence="1" id="KW-0143">Chaperone</keyword>
<dbReference type="EMBL" id="CP012154">
    <property type="protein sequence ID" value="AKS41999.1"/>
    <property type="molecule type" value="Genomic_DNA"/>
</dbReference>
<dbReference type="GO" id="GO:0043022">
    <property type="term" value="F:ribosome binding"/>
    <property type="evidence" value="ECO:0007669"/>
    <property type="project" value="InterPro"/>
</dbReference>
<feature type="domain" description="Ribosome maturation factor RimM PRC barrel" evidence="3">
    <location>
        <begin position="102"/>
        <end position="171"/>
    </location>
</feature>
<dbReference type="OrthoDB" id="9783509at2"/>
<dbReference type="NCBIfam" id="TIGR02273">
    <property type="entry name" value="16S_RimM"/>
    <property type="match status" value="1"/>
</dbReference>
<dbReference type="Pfam" id="PF01782">
    <property type="entry name" value="RimM"/>
    <property type="match status" value="1"/>
</dbReference>
<dbReference type="Gene3D" id="2.30.30.240">
    <property type="entry name" value="PRC-barrel domain"/>
    <property type="match status" value="1"/>
</dbReference>
<dbReference type="PANTHER" id="PTHR33692:SF1">
    <property type="entry name" value="RIBOSOME MATURATION FACTOR RIMM"/>
    <property type="match status" value="1"/>
</dbReference>
<dbReference type="GO" id="GO:0006364">
    <property type="term" value="P:rRNA processing"/>
    <property type="evidence" value="ECO:0007669"/>
    <property type="project" value="UniProtKB-UniRule"/>
</dbReference>
<feature type="domain" description="RimM N-terminal" evidence="2">
    <location>
        <begin position="11"/>
        <end position="90"/>
    </location>
</feature>
<proteinExistence type="inferred from homology"/>
<dbReference type="GO" id="GO:0005840">
    <property type="term" value="C:ribosome"/>
    <property type="evidence" value="ECO:0007669"/>
    <property type="project" value="InterPro"/>
</dbReference>
<dbReference type="InterPro" id="IPR011033">
    <property type="entry name" value="PRC_barrel-like_sf"/>
</dbReference>
<dbReference type="AlphaFoldDB" id="A0A0K0XWB7"/>
<dbReference type="SUPFAM" id="SSF50346">
    <property type="entry name" value="PRC-barrel domain"/>
    <property type="match status" value="1"/>
</dbReference>
<comment type="similarity">
    <text evidence="1">Belongs to the RimM family.</text>
</comment>
<dbReference type="RefSeq" id="WP_049725595.1">
    <property type="nucleotide sequence ID" value="NZ_CP012154.1"/>
</dbReference>
<evidence type="ECO:0000259" key="2">
    <source>
        <dbReference type="Pfam" id="PF01782"/>
    </source>
</evidence>
<dbReference type="Pfam" id="PF24986">
    <property type="entry name" value="PRC_RimM"/>
    <property type="match status" value="1"/>
</dbReference>
<dbReference type="GO" id="GO:0042274">
    <property type="term" value="P:ribosomal small subunit biogenesis"/>
    <property type="evidence" value="ECO:0007669"/>
    <property type="project" value="UniProtKB-UniRule"/>
</dbReference>
<keyword evidence="1" id="KW-0698">rRNA processing</keyword>
<dbReference type="InterPro" id="IPR036976">
    <property type="entry name" value="RimM_N_sf"/>
</dbReference>
<dbReference type="KEGG" id="wma:WM2015_1629"/>
<evidence type="ECO:0000256" key="1">
    <source>
        <dbReference type="HAMAP-Rule" id="MF_00014"/>
    </source>
</evidence>
<protein>
    <recommendedName>
        <fullName evidence="1">Ribosome maturation factor RimM</fullName>
    </recommendedName>
</protein>
<dbReference type="InterPro" id="IPR011961">
    <property type="entry name" value="RimM"/>
</dbReference>
<dbReference type="Gene3D" id="2.40.30.60">
    <property type="entry name" value="RimM"/>
    <property type="match status" value="1"/>
</dbReference>
<name>A0A0K0XWB7_9GAMM</name>
<evidence type="ECO:0000259" key="3">
    <source>
        <dbReference type="Pfam" id="PF24986"/>
    </source>
</evidence>
<keyword evidence="1" id="KW-0690">Ribosome biogenesis</keyword>
<evidence type="ECO:0000313" key="4">
    <source>
        <dbReference type="EMBL" id="AKS41999.1"/>
    </source>
</evidence>
<dbReference type="PANTHER" id="PTHR33692">
    <property type="entry name" value="RIBOSOME MATURATION FACTOR RIMM"/>
    <property type="match status" value="1"/>
</dbReference>
<accession>A0A0K0XWB7</accession>
<dbReference type="STRING" id="1579979.WM2015_1629"/>
<comment type="domain">
    <text evidence="1">The PRC barrel domain binds ribosomal protein uS19.</text>
</comment>